<proteinExistence type="predicted"/>
<evidence type="ECO:0000313" key="2">
    <source>
        <dbReference type="EMBL" id="JAE02746.1"/>
    </source>
</evidence>
<accession>A0A0A9EXZ2</accession>
<protein>
    <submittedName>
        <fullName evidence="2">Uncharacterized protein</fullName>
    </submittedName>
</protein>
<feature type="region of interest" description="Disordered" evidence="1">
    <location>
        <begin position="53"/>
        <end position="73"/>
    </location>
</feature>
<evidence type="ECO:0000256" key="1">
    <source>
        <dbReference type="SAM" id="MobiDB-lite"/>
    </source>
</evidence>
<name>A0A0A9EXZ2_ARUDO</name>
<reference evidence="2" key="2">
    <citation type="journal article" date="2015" name="Data Brief">
        <title>Shoot transcriptome of the giant reed, Arundo donax.</title>
        <authorList>
            <person name="Barrero R.A."/>
            <person name="Guerrero F.D."/>
            <person name="Moolhuijzen P."/>
            <person name="Goolsby J.A."/>
            <person name="Tidwell J."/>
            <person name="Bellgard S.E."/>
            <person name="Bellgard M.I."/>
        </authorList>
    </citation>
    <scope>NUCLEOTIDE SEQUENCE</scope>
    <source>
        <tissue evidence="2">Shoot tissue taken approximately 20 cm above the soil surface</tissue>
    </source>
</reference>
<dbReference type="EMBL" id="GBRH01195150">
    <property type="protein sequence ID" value="JAE02746.1"/>
    <property type="molecule type" value="Transcribed_RNA"/>
</dbReference>
<sequence length="73" mass="8098">MCGGARARRGASREWSKLECTRRQTCAPASTRRCQMGTLATPPSALRWWPKRKTSCPAHSTTSRIRSPLPMPG</sequence>
<reference evidence="2" key="1">
    <citation type="submission" date="2014-09" db="EMBL/GenBank/DDBJ databases">
        <authorList>
            <person name="Magalhaes I.L.F."/>
            <person name="Oliveira U."/>
            <person name="Santos F.R."/>
            <person name="Vidigal T.H.D.A."/>
            <person name="Brescovit A.D."/>
            <person name="Santos A.J."/>
        </authorList>
    </citation>
    <scope>NUCLEOTIDE SEQUENCE</scope>
    <source>
        <tissue evidence="2">Shoot tissue taken approximately 20 cm above the soil surface</tissue>
    </source>
</reference>
<dbReference type="AlphaFoldDB" id="A0A0A9EXZ2"/>
<organism evidence="2">
    <name type="scientific">Arundo donax</name>
    <name type="common">Giant reed</name>
    <name type="synonym">Donax arundinaceus</name>
    <dbReference type="NCBI Taxonomy" id="35708"/>
    <lineage>
        <taxon>Eukaryota</taxon>
        <taxon>Viridiplantae</taxon>
        <taxon>Streptophyta</taxon>
        <taxon>Embryophyta</taxon>
        <taxon>Tracheophyta</taxon>
        <taxon>Spermatophyta</taxon>
        <taxon>Magnoliopsida</taxon>
        <taxon>Liliopsida</taxon>
        <taxon>Poales</taxon>
        <taxon>Poaceae</taxon>
        <taxon>PACMAD clade</taxon>
        <taxon>Arundinoideae</taxon>
        <taxon>Arundineae</taxon>
        <taxon>Arundo</taxon>
    </lineage>
</organism>